<evidence type="ECO:0000256" key="1">
    <source>
        <dbReference type="SAM" id="Phobius"/>
    </source>
</evidence>
<dbReference type="AlphaFoldDB" id="A0A1H2WSL6"/>
<dbReference type="EMBL" id="BSRA01000001">
    <property type="protein sequence ID" value="GLV12570.1"/>
    <property type="molecule type" value="Genomic_DNA"/>
</dbReference>
<protein>
    <recommendedName>
        <fullName evidence="5">PepSY domain-containing protein</fullName>
    </recommendedName>
</protein>
<dbReference type="Proteomes" id="UP000182589">
    <property type="component" value="Unassembled WGS sequence"/>
</dbReference>
<keyword evidence="4" id="KW-1185">Reference proteome</keyword>
<dbReference type="RefSeq" id="WP_074693522.1">
    <property type="nucleotide sequence ID" value="NZ_BSRA01000001.1"/>
</dbReference>
<evidence type="ECO:0000313" key="2">
    <source>
        <dbReference type="EMBL" id="GLV12570.1"/>
    </source>
</evidence>
<evidence type="ECO:0000313" key="3">
    <source>
        <dbReference type="EMBL" id="SDW83545.1"/>
    </source>
</evidence>
<feature type="transmembrane region" description="Helical" evidence="1">
    <location>
        <begin position="6"/>
        <end position="27"/>
    </location>
</feature>
<proteinExistence type="predicted"/>
<accession>A0A1H2WSL6</accession>
<reference evidence="2" key="3">
    <citation type="submission" date="2023-02" db="EMBL/GenBank/DDBJ databases">
        <title>Proposal of a novel subspecies: Alicyclobacillus hesperidum subspecies aegle.</title>
        <authorList>
            <person name="Goto K."/>
            <person name="Fujii T."/>
            <person name="Yasui K."/>
            <person name="Mochida K."/>
            <person name="Kato-Tanaka Y."/>
            <person name="Morohoshi S."/>
            <person name="An S.Y."/>
            <person name="Kasai H."/>
            <person name="Yokota A."/>
        </authorList>
    </citation>
    <scope>NUCLEOTIDE SEQUENCE</scope>
    <source>
        <strain evidence="2">DSM 12766</strain>
    </source>
</reference>
<keyword evidence="1" id="KW-0812">Transmembrane</keyword>
<organism evidence="3 4">
    <name type="scientific">Alicyclobacillus hesperidum</name>
    <dbReference type="NCBI Taxonomy" id="89784"/>
    <lineage>
        <taxon>Bacteria</taxon>
        <taxon>Bacillati</taxon>
        <taxon>Bacillota</taxon>
        <taxon>Bacilli</taxon>
        <taxon>Bacillales</taxon>
        <taxon>Alicyclobacillaceae</taxon>
        <taxon>Alicyclobacillus</taxon>
    </lineage>
</organism>
<dbReference type="Proteomes" id="UP001157137">
    <property type="component" value="Unassembled WGS sequence"/>
</dbReference>
<sequence length="169" mass="18763">MKNWKVWAVTVPAILIMMCAAVVAWLWRNLSTNWAAEQTAAQFVLNHTPIDHLQAYHVFTASGLEDVFQGTDAFHREWYAFYLPTVHESYAVPAANILSPSEVASTAKSLGLKLQATSLGYVTAEAADTLPASQHLVYEIKGTTGSKLTFLYLDAVTGRVLWKYQLQSQ</sequence>
<dbReference type="STRING" id="89784.SAMN04489725_11670"/>
<dbReference type="EMBL" id="FNOJ01000016">
    <property type="protein sequence ID" value="SDW83545.1"/>
    <property type="molecule type" value="Genomic_DNA"/>
</dbReference>
<reference evidence="4" key="2">
    <citation type="submission" date="2016-10" db="EMBL/GenBank/DDBJ databases">
        <authorList>
            <person name="Varghese N."/>
        </authorList>
    </citation>
    <scope>NUCLEOTIDE SEQUENCE [LARGE SCALE GENOMIC DNA]</scope>
    <source>
        <strain evidence="4">DSM 12489</strain>
    </source>
</reference>
<reference evidence="3" key="1">
    <citation type="submission" date="2016-10" db="EMBL/GenBank/DDBJ databases">
        <authorList>
            <person name="de Groot N.N."/>
        </authorList>
    </citation>
    <scope>NUCLEOTIDE SEQUENCE [LARGE SCALE GENOMIC DNA]</scope>
    <source>
        <strain evidence="3">DSM 12489</strain>
    </source>
</reference>
<evidence type="ECO:0000313" key="4">
    <source>
        <dbReference type="Proteomes" id="UP000182589"/>
    </source>
</evidence>
<keyword evidence="1" id="KW-0472">Membrane</keyword>
<evidence type="ECO:0008006" key="5">
    <source>
        <dbReference type="Google" id="ProtNLM"/>
    </source>
</evidence>
<gene>
    <name evidence="2" type="ORF">Heshes_02540</name>
    <name evidence="3" type="ORF">SAMN04489725_11670</name>
</gene>
<name>A0A1H2WSL6_9BACL</name>
<keyword evidence="1" id="KW-1133">Transmembrane helix</keyword>